<feature type="transmembrane region" description="Helical" evidence="1">
    <location>
        <begin position="61"/>
        <end position="81"/>
    </location>
</feature>
<dbReference type="InterPro" id="IPR010288">
    <property type="entry name" value="EcsB_ABC"/>
</dbReference>
<dbReference type="Pfam" id="PF05975">
    <property type="entry name" value="EcsB"/>
    <property type="match status" value="1"/>
</dbReference>
<feature type="transmembrane region" description="Helical" evidence="1">
    <location>
        <begin position="376"/>
        <end position="396"/>
    </location>
</feature>
<gene>
    <name evidence="2" type="ORF">AALT52_07690</name>
</gene>
<feature type="transmembrane region" description="Helical" evidence="1">
    <location>
        <begin position="170"/>
        <end position="194"/>
    </location>
</feature>
<name>A0ABV4DQM9_9LACO</name>
<keyword evidence="3" id="KW-1185">Reference proteome</keyword>
<feature type="transmembrane region" description="Helical" evidence="1">
    <location>
        <begin position="308"/>
        <end position="330"/>
    </location>
</feature>
<accession>A0ABV4DQM9</accession>
<proteinExistence type="predicted"/>
<keyword evidence="1" id="KW-0812">Transmembrane</keyword>
<evidence type="ECO:0000313" key="3">
    <source>
        <dbReference type="Proteomes" id="UP001565236"/>
    </source>
</evidence>
<protein>
    <submittedName>
        <fullName evidence="2">ABC transporter permease</fullName>
    </submittedName>
</protein>
<feature type="transmembrane region" description="Helical" evidence="1">
    <location>
        <begin position="350"/>
        <end position="370"/>
    </location>
</feature>
<sequence length="405" mass="47114">MLELWKKRQAKHQKQMFKYLRYVLNDHFVLALLFLLGGLGLSYSNYLQTLTSQKSVSFSPVISALILWIVLKCGSLATLLRPADLVFLGPKQAEIGSYLSRAFTHSLFFSWLSVSVFYLALVPYLLHAVLLKTSQILLLWLLVLVLKYLQLERELLALYHAKLAQRWFRLLFDDLFCFLILLASFYFNALYLLLLSTMIGIFLERAQKASAISGSFLWEQAIKREQRRMLRWYRFFDLFTDVPFIQVAAKRRRYLDRFLPKASNSPTRSFTYLYWRALVRNGNYSGLYLRLSLLGMVILYFVETPWLAYVLGMLFIYLLGFQLLPLYFYYDELVFMHLYPLEKNQKLKAFSQVLFTSLALCAVVFSLVVFSSLGLFSGSISLGLLLGECLLLAGPYTKVRLIKRA</sequence>
<feature type="transmembrane region" description="Helical" evidence="1">
    <location>
        <begin position="20"/>
        <end position="41"/>
    </location>
</feature>
<dbReference type="EMBL" id="JBCLUF010000028">
    <property type="protein sequence ID" value="MEY8662767.1"/>
    <property type="molecule type" value="Genomic_DNA"/>
</dbReference>
<feature type="transmembrane region" description="Helical" evidence="1">
    <location>
        <begin position="102"/>
        <end position="121"/>
    </location>
</feature>
<dbReference type="PIRSF" id="PIRSF037259">
    <property type="entry name" value="EcsB_ABC"/>
    <property type="match status" value="1"/>
</dbReference>
<keyword evidence="1" id="KW-0472">Membrane</keyword>
<keyword evidence="1" id="KW-1133">Transmembrane helix</keyword>
<dbReference type="RefSeq" id="WP_369942568.1">
    <property type="nucleotide sequence ID" value="NZ_JBCLUF010000028.1"/>
</dbReference>
<evidence type="ECO:0000313" key="2">
    <source>
        <dbReference type="EMBL" id="MEY8662767.1"/>
    </source>
</evidence>
<evidence type="ECO:0000256" key="1">
    <source>
        <dbReference type="SAM" id="Phobius"/>
    </source>
</evidence>
<reference evidence="2 3" key="1">
    <citation type="submission" date="2024-03" db="EMBL/GenBank/DDBJ databases">
        <title>Mouse gut bacterial collection (mGBC) of GemPharmatech.</title>
        <authorList>
            <person name="He Y."/>
            <person name="Dong L."/>
            <person name="Wu D."/>
            <person name="Gao X."/>
            <person name="Lin Z."/>
        </authorList>
    </citation>
    <scope>NUCLEOTIDE SEQUENCE [LARGE SCALE GENOMIC DNA]</scope>
    <source>
        <strain evidence="2 3">15-30</strain>
    </source>
</reference>
<organism evidence="2 3">
    <name type="scientific">Ligilactobacillus faecis</name>
    <dbReference type="NCBI Taxonomy" id="762833"/>
    <lineage>
        <taxon>Bacteria</taxon>
        <taxon>Bacillati</taxon>
        <taxon>Bacillota</taxon>
        <taxon>Bacilli</taxon>
        <taxon>Lactobacillales</taxon>
        <taxon>Lactobacillaceae</taxon>
        <taxon>Ligilactobacillus</taxon>
    </lineage>
</organism>
<dbReference type="Proteomes" id="UP001565236">
    <property type="component" value="Unassembled WGS sequence"/>
</dbReference>
<comment type="caution">
    <text evidence="2">The sequence shown here is derived from an EMBL/GenBank/DDBJ whole genome shotgun (WGS) entry which is preliminary data.</text>
</comment>
<feature type="transmembrane region" description="Helical" evidence="1">
    <location>
        <begin position="284"/>
        <end position="302"/>
    </location>
</feature>